<dbReference type="EMBL" id="JAHYIQ010000006">
    <property type="protein sequence ID" value="KAK1130869.1"/>
    <property type="molecule type" value="Genomic_DNA"/>
</dbReference>
<feature type="region of interest" description="Disordered" evidence="1">
    <location>
        <begin position="104"/>
        <end position="125"/>
    </location>
</feature>
<evidence type="ECO:0000313" key="3">
    <source>
        <dbReference type="Proteomes" id="UP001177670"/>
    </source>
</evidence>
<reference evidence="2" key="1">
    <citation type="submission" date="2021-10" db="EMBL/GenBank/DDBJ databases">
        <title>Melipona bicolor Genome sequencing and assembly.</title>
        <authorList>
            <person name="Araujo N.S."/>
            <person name="Arias M.C."/>
        </authorList>
    </citation>
    <scope>NUCLEOTIDE SEQUENCE</scope>
    <source>
        <strain evidence="2">USP_2M_L1-L4_2017</strain>
        <tissue evidence="2">Whole body</tissue>
    </source>
</reference>
<evidence type="ECO:0000256" key="1">
    <source>
        <dbReference type="SAM" id="MobiDB-lite"/>
    </source>
</evidence>
<keyword evidence="3" id="KW-1185">Reference proteome</keyword>
<protein>
    <submittedName>
        <fullName evidence="2">Uncharacterized protein</fullName>
    </submittedName>
</protein>
<dbReference type="AlphaFoldDB" id="A0AA40G4P4"/>
<feature type="region of interest" description="Disordered" evidence="1">
    <location>
        <begin position="146"/>
        <end position="171"/>
    </location>
</feature>
<dbReference type="Proteomes" id="UP001177670">
    <property type="component" value="Unassembled WGS sequence"/>
</dbReference>
<gene>
    <name evidence="2" type="ORF">K0M31_017173</name>
</gene>
<organism evidence="2 3">
    <name type="scientific">Melipona bicolor</name>
    <dbReference type="NCBI Taxonomy" id="60889"/>
    <lineage>
        <taxon>Eukaryota</taxon>
        <taxon>Metazoa</taxon>
        <taxon>Ecdysozoa</taxon>
        <taxon>Arthropoda</taxon>
        <taxon>Hexapoda</taxon>
        <taxon>Insecta</taxon>
        <taxon>Pterygota</taxon>
        <taxon>Neoptera</taxon>
        <taxon>Endopterygota</taxon>
        <taxon>Hymenoptera</taxon>
        <taxon>Apocrita</taxon>
        <taxon>Aculeata</taxon>
        <taxon>Apoidea</taxon>
        <taxon>Anthophila</taxon>
        <taxon>Apidae</taxon>
        <taxon>Melipona</taxon>
    </lineage>
</organism>
<sequence length="205" mass="23602">MFAIFEKLKRRRRKSSKRLTVVKDRISKREKTKEARKTCKNNVELTEIKNRVLVYERTRECGRKHFPSESTEIENRIAERGEEAKDTRAYKEKYLTNKNLSIITDDESDSSTGRRTFVGAKSREKRGLEERRSLDEYVIVGVEEKPATPSKKNASDDSDSESVKTRTESGGNCCPKCCNNNNTWYGVLKRKVLRANKISPCVITG</sequence>
<evidence type="ECO:0000313" key="2">
    <source>
        <dbReference type="EMBL" id="KAK1130869.1"/>
    </source>
</evidence>
<name>A0AA40G4P4_9HYME</name>
<comment type="caution">
    <text evidence="2">The sequence shown here is derived from an EMBL/GenBank/DDBJ whole genome shotgun (WGS) entry which is preliminary data.</text>
</comment>
<proteinExistence type="predicted"/>
<accession>A0AA40G4P4</accession>